<accession>A0A1E3GZZ8</accession>
<keyword evidence="4 7" id="KW-0812">Transmembrane</keyword>
<dbReference type="GO" id="GO:0005886">
    <property type="term" value="C:plasma membrane"/>
    <property type="evidence" value="ECO:0007669"/>
    <property type="project" value="UniProtKB-SubCell"/>
</dbReference>
<feature type="transmembrane region" description="Helical" evidence="7">
    <location>
        <begin position="111"/>
        <end position="129"/>
    </location>
</feature>
<gene>
    <name evidence="8" type="ORF">A6302_03555</name>
</gene>
<evidence type="ECO:0000256" key="7">
    <source>
        <dbReference type="SAM" id="Phobius"/>
    </source>
</evidence>
<dbReference type="EMBL" id="MCRJ01000107">
    <property type="protein sequence ID" value="ODN69146.1"/>
    <property type="molecule type" value="Genomic_DNA"/>
</dbReference>
<comment type="subcellular location">
    <subcellularLocation>
        <location evidence="1">Cell membrane</location>
        <topology evidence="1">Multi-pass membrane protein</topology>
    </subcellularLocation>
</comment>
<keyword evidence="6 7" id="KW-0472">Membrane</keyword>
<dbReference type="InterPro" id="IPR002751">
    <property type="entry name" value="CbiM/NikMN"/>
</dbReference>
<keyword evidence="5 7" id="KW-1133">Transmembrane helix</keyword>
<evidence type="ECO:0000256" key="3">
    <source>
        <dbReference type="ARBA" id="ARBA00022475"/>
    </source>
</evidence>
<evidence type="ECO:0000313" key="9">
    <source>
        <dbReference type="Proteomes" id="UP000094622"/>
    </source>
</evidence>
<comment type="caution">
    <text evidence="8">The sequence shown here is derived from an EMBL/GenBank/DDBJ whole genome shotgun (WGS) entry which is preliminary data.</text>
</comment>
<evidence type="ECO:0000256" key="2">
    <source>
        <dbReference type="ARBA" id="ARBA00022448"/>
    </source>
</evidence>
<feature type="transmembrane region" description="Helical" evidence="7">
    <location>
        <begin position="43"/>
        <end position="61"/>
    </location>
</feature>
<feature type="transmembrane region" description="Helical" evidence="7">
    <location>
        <begin position="12"/>
        <end position="31"/>
    </location>
</feature>
<keyword evidence="3" id="KW-1003">Cell membrane</keyword>
<evidence type="ECO:0000256" key="1">
    <source>
        <dbReference type="ARBA" id="ARBA00004651"/>
    </source>
</evidence>
<feature type="transmembrane region" description="Helical" evidence="7">
    <location>
        <begin position="150"/>
        <end position="168"/>
    </location>
</feature>
<feature type="transmembrane region" description="Helical" evidence="7">
    <location>
        <begin position="180"/>
        <end position="205"/>
    </location>
</feature>
<evidence type="ECO:0000313" key="8">
    <source>
        <dbReference type="EMBL" id="ODN69146.1"/>
    </source>
</evidence>
<dbReference type="AlphaFoldDB" id="A0A1E3GZZ8"/>
<keyword evidence="2" id="KW-0813">Transport</keyword>
<evidence type="ECO:0000256" key="4">
    <source>
        <dbReference type="ARBA" id="ARBA00022692"/>
    </source>
</evidence>
<dbReference type="PATRIC" id="fig|1439726.3.peg.3747"/>
<dbReference type="GO" id="GO:0000041">
    <property type="term" value="P:transition metal ion transport"/>
    <property type="evidence" value="ECO:0007669"/>
    <property type="project" value="InterPro"/>
</dbReference>
<evidence type="ECO:0000256" key="5">
    <source>
        <dbReference type="ARBA" id="ARBA00022989"/>
    </source>
</evidence>
<keyword evidence="9" id="KW-1185">Reference proteome</keyword>
<sequence>MHIEPGLVDSAKIVLSYATGAAALFYTAKLAGQALRERQVVSLAARSVVSSMLVLGFFEFLPHHPVGVSEVHLILGSTLFLLLGQAPAAIGLAVGLLAQGLFFAPIDLPQYGMNVTTLLVPLFALAALARRIIAPNTPYVDLTYRQTLKLSVTYQAGIVGWVGFWALYGQGFAVENLAAIGAFGGAYMLVVVIEPLADLAVLAAAKTLHGLKGSPVVETRLYQAA</sequence>
<name>A0A1E3GZZ8_9HYPH</name>
<organism evidence="8 9">
    <name type="scientific">Methylobrevis pamukkalensis</name>
    <dbReference type="NCBI Taxonomy" id="1439726"/>
    <lineage>
        <taxon>Bacteria</taxon>
        <taxon>Pseudomonadati</taxon>
        <taxon>Pseudomonadota</taxon>
        <taxon>Alphaproteobacteria</taxon>
        <taxon>Hyphomicrobiales</taxon>
        <taxon>Pleomorphomonadaceae</taxon>
        <taxon>Methylobrevis</taxon>
    </lineage>
</organism>
<dbReference type="RefSeq" id="WP_069307873.1">
    <property type="nucleotide sequence ID" value="NZ_MCRJ01000107.1"/>
</dbReference>
<dbReference type="Pfam" id="PF01891">
    <property type="entry name" value="CbiM"/>
    <property type="match status" value="1"/>
</dbReference>
<proteinExistence type="predicted"/>
<dbReference type="Proteomes" id="UP000094622">
    <property type="component" value="Unassembled WGS sequence"/>
</dbReference>
<protein>
    <submittedName>
        <fullName evidence="8">Cobalt transport protein CbiM</fullName>
    </submittedName>
</protein>
<evidence type="ECO:0000256" key="6">
    <source>
        <dbReference type="ARBA" id="ARBA00023136"/>
    </source>
</evidence>
<reference evidence="8 9" key="1">
    <citation type="submission" date="2016-07" db="EMBL/GenBank/DDBJ databases">
        <title>Draft Genome Sequence of Methylobrevis pamukkalensis PK2.</title>
        <authorList>
            <person name="Vasilenko O.V."/>
            <person name="Doronina N.V."/>
            <person name="Shmareva M.N."/>
            <person name="Tarlachkov S.V."/>
            <person name="Mustakhimov I."/>
            <person name="Trotsenko Y.A."/>
        </authorList>
    </citation>
    <scope>NUCLEOTIDE SEQUENCE [LARGE SCALE GENOMIC DNA]</scope>
    <source>
        <strain evidence="8 9">PK2</strain>
    </source>
</reference>
<dbReference type="OrthoDB" id="4710659at2"/>
<feature type="transmembrane region" description="Helical" evidence="7">
    <location>
        <begin position="73"/>
        <end position="99"/>
    </location>
</feature>
<dbReference type="Gene3D" id="1.10.1760.20">
    <property type="match status" value="1"/>
</dbReference>